<dbReference type="HOGENOM" id="CLU_2120699_0_0_1"/>
<name>A0A067NCV1_BOTB1</name>
<evidence type="ECO:0000313" key="1">
    <source>
        <dbReference type="EMBL" id="KDQ21947.1"/>
    </source>
</evidence>
<reference evidence="2" key="1">
    <citation type="journal article" date="2014" name="Proc. Natl. Acad. Sci. U.S.A.">
        <title>Extensive sampling of basidiomycete genomes demonstrates inadequacy of the white-rot/brown-rot paradigm for wood decay fungi.</title>
        <authorList>
            <person name="Riley R."/>
            <person name="Salamov A.A."/>
            <person name="Brown D.W."/>
            <person name="Nagy L.G."/>
            <person name="Floudas D."/>
            <person name="Held B.W."/>
            <person name="Levasseur A."/>
            <person name="Lombard V."/>
            <person name="Morin E."/>
            <person name="Otillar R."/>
            <person name="Lindquist E.A."/>
            <person name="Sun H."/>
            <person name="LaButti K.M."/>
            <person name="Schmutz J."/>
            <person name="Jabbour D."/>
            <person name="Luo H."/>
            <person name="Baker S.E."/>
            <person name="Pisabarro A.G."/>
            <person name="Walton J.D."/>
            <person name="Blanchette R.A."/>
            <person name="Henrissat B."/>
            <person name="Martin F."/>
            <person name="Cullen D."/>
            <person name="Hibbett D.S."/>
            <person name="Grigoriev I.V."/>
        </authorList>
    </citation>
    <scope>NUCLEOTIDE SEQUENCE [LARGE SCALE GENOMIC DNA]</scope>
    <source>
        <strain evidence="2">FD-172 SS1</strain>
    </source>
</reference>
<evidence type="ECO:0000313" key="2">
    <source>
        <dbReference type="Proteomes" id="UP000027195"/>
    </source>
</evidence>
<organism evidence="1 2">
    <name type="scientific">Botryobasidium botryosum (strain FD-172 SS1)</name>
    <dbReference type="NCBI Taxonomy" id="930990"/>
    <lineage>
        <taxon>Eukaryota</taxon>
        <taxon>Fungi</taxon>
        <taxon>Dikarya</taxon>
        <taxon>Basidiomycota</taxon>
        <taxon>Agaricomycotina</taxon>
        <taxon>Agaricomycetes</taxon>
        <taxon>Cantharellales</taxon>
        <taxon>Botryobasidiaceae</taxon>
        <taxon>Botryobasidium</taxon>
    </lineage>
</organism>
<dbReference type="EMBL" id="KL198016">
    <property type="protein sequence ID" value="KDQ21947.1"/>
    <property type="molecule type" value="Genomic_DNA"/>
</dbReference>
<gene>
    <name evidence="1" type="ORF">BOTBODRAFT_217829</name>
</gene>
<sequence>MPLLPQACSPCEISKYHGPLDSVSTAATAPATATTATTSSLPPVNPVSWLLHGLRTSIFSSPSSRGFSCLIYYDSCISSLRRTYMMPSLFPSYISLGTALPRLLHAPSVINIRV</sequence>
<protein>
    <submittedName>
        <fullName evidence="1">Uncharacterized protein</fullName>
    </submittedName>
</protein>
<dbReference type="AlphaFoldDB" id="A0A067NCV1"/>
<keyword evidence="2" id="KW-1185">Reference proteome</keyword>
<accession>A0A067NCV1</accession>
<dbReference type="InParanoid" id="A0A067NCV1"/>
<proteinExistence type="predicted"/>
<dbReference type="Proteomes" id="UP000027195">
    <property type="component" value="Unassembled WGS sequence"/>
</dbReference>